<dbReference type="PANTHER" id="PTHR30348">
    <property type="entry name" value="UNCHARACTERIZED PROTEIN YECE"/>
    <property type="match status" value="1"/>
</dbReference>
<dbReference type="PANTHER" id="PTHR30348:SF4">
    <property type="entry name" value="DUF72 DOMAIN-CONTAINING PROTEIN"/>
    <property type="match status" value="1"/>
</dbReference>
<sequence length="284" mass="32244">MNSSIEHPLLIGCSGWSYPDWLGPFYPPGLHEGDFLEYYADRFPIVEVDSTFYRPPSARMVRSWRDRTPDQFTFALKVPRVITHEKLLKGCEEEVDGFVSSLEPLGEKLACALLQMGYFNRSAFGTRDEFLEVLDRFLSRWPMSRVPLAVEVRNAQWVGPELAGVLEAHGAALTLTEQAWMPSPREVADRIDPVTGPFAFVRLLGDRQGIERITTTWDRIVIDRSAELAETAGVIRQLVRRVPVFVFANNHYAGFSPETARQLRGLLGLPEPTPPDRPRRTLFD</sequence>
<name>A0A432MQK2_9BACT</name>
<dbReference type="Proteomes" id="UP000280296">
    <property type="component" value="Unassembled WGS sequence"/>
</dbReference>
<protein>
    <submittedName>
        <fullName evidence="1">DUF72 domain-containing protein</fullName>
    </submittedName>
</protein>
<evidence type="ECO:0000313" key="1">
    <source>
        <dbReference type="EMBL" id="RUL89722.1"/>
    </source>
</evidence>
<dbReference type="AlphaFoldDB" id="A0A432MQK2"/>
<reference evidence="1 2" key="2">
    <citation type="submission" date="2019-01" db="EMBL/GenBank/DDBJ databases">
        <title>Tautonia sociabilis, a novel thermotolerant planctomycete of Isosphaeraceae family, isolated from a 4000 m deep subterranean habitat.</title>
        <authorList>
            <person name="Kovaleva O.L."/>
            <person name="Elcheninov A.G."/>
            <person name="Van Heerden E."/>
            <person name="Toshchakov S.V."/>
            <person name="Novikov A."/>
            <person name="Bonch-Osmolovskaya E.A."/>
            <person name="Kublanov I.V."/>
        </authorList>
    </citation>
    <scope>NUCLEOTIDE SEQUENCE [LARGE SCALE GENOMIC DNA]</scope>
    <source>
        <strain evidence="1 2">GM2012</strain>
    </source>
</reference>
<dbReference type="Gene3D" id="3.20.20.410">
    <property type="entry name" value="Protein of unknown function UPF0759"/>
    <property type="match status" value="1"/>
</dbReference>
<keyword evidence="2" id="KW-1185">Reference proteome</keyword>
<dbReference type="OrthoDB" id="9780310at2"/>
<dbReference type="InterPro" id="IPR036520">
    <property type="entry name" value="UPF0759_sf"/>
</dbReference>
<dbReference type="RefSeq" id="WP_126723397.1">
    <property type="nucleotide sequence ID" value="NZ_RYZH01000001.1"/>
</dbReference>
<dbReference type="EMBL" id="RYZH01000001">
    <property type="protein sequence ID" value="RUL89722.1"/>
    <property type="molecule type" value="Genomic_DNA"/>
</dbReference>
<dbReference type="Pfam" id="PF01904">
    <property type="entry name" value="DUF72"/>
    <property type="match status" value="1"/>
</dbReference>
<organism evidence="1 2">
    <name type="scientific">Tautonia sociabilis</name>
    <dbReference type="NCBI Taxonomy" id="2080755"/>
    <lineage>
        <taxon>Bacteria</taxon>
        <taxon>Pseudomonadati</taxon>
        <taxon>Planctomycetota</taxon>
        <taxon>Planctomycetia</taxon>
        <taxon>Isosphaerales</taxon>
        <taxon>Isosphaeraceae</taxon>
        <taxon>Tautonia</taxon>
    </lineage>
</organism>
<gene>
    <name evidence="1" type="ORF">TsocGM_00725</name>
</gene>
<dbReference type="InterPro" id="IPR002763">
    <property type="entry name" value="DUF72"/>
</dbReference>
<evidence type="ECO:0000313" key="2">
    <source>
        <dbReference type="Proteomes" id="UP000280296"/>
    </source>
</evidence>
<comment type="caution">
    <text evidence="1">The sequence shown here is derived from an EMBL/GenBank/DDBJ whole genome shotgun (WGS) entry which is preliminary data.</text>
</comment>
<accession>A0A432MQK2</accession>
<reference evidence="1 2" key="1">
    <citation type="submission" date="2018-12" db="EMBL/GenBank/DDBJ databases">
        <authorList>
            <person name="Toschakov S.V."/>
        </authorList>
    </citation>
    <scope>NUCLEOTIDE SEQUENCE [LARGE SCALE GENOMIC DNA]</scope>
    <source>
        <strain evidence="1 2">GM2012</strain>
    </source>
</reference>
<proteinExistence type="predicted"/>
<dbReference type="SUPFAM" id="SSF117396">
    <property type="entry name" value="TM1631-like"/>
    <property type="match status" value="1"/>
</dbReference>